<dbReference type="EMBL" id="JADKGY010000001">
    <property type="protein sequence ID" value="MBK9981886.1"/>
    <property type="molecule type" value="Genomic_DNA"/>
</dbReference>
<dbReference type="GO" id="GO:0046872">
    <property type="term" value="F:metal ion binding"/>
    <property type="evidence" value="ECO:0007669"/>
    <property type="project" value="UniProtKB-KW"/>
</dbReference>
<dbReference type="PROSITE" id="PS51257">
    <property type="entry name" value="PROKAR_LIPOPROTEIN"/>
    <property type="match status" value="1"/>
</dbReference>
<name>A0A9D7STA6_9BACT</name>
<dbReference type="Gene3D" id="1.10.760.10">
    <property type="entry name" value="Cytochrome c-like domain"/>
    <property type="match status" value="1"/>
</dbReference>
<evidence type="ECO:0000256" key="2">
    <source>
        <dbReference type="ARBA" id="ARBA00022723"/>
    </source>
</evidence>
<dbReference type="GO" id="GO:0009055">
    <property type="term" value="F:electron transfer activity"/>
    <property type="evidence" value="ECO:0007669"/>
    <property type="project" value="InterPro"/>
</dbReference>
<keyword evidence="3 4" id="KW-0408">Iron</keyword>
<gene>
    <name evidence="7" type="ORF">IPP15_05590</name>
</gene>
<reference evidence="7 8" key="1">
    <citation type="submission" date="2020-10" db="EMBL/GenBank/DDBJ databases">
        <title>Connecting structure to function with the recovery of over 1000 high-quality activated sludge metagenome-assembled genomes encoding full-length rRNA genes using long-read sequencing.</title>
        <authorList>
            <person name="Singleton C.M."/>
            <person name="Petriglieri F."/>
            <person name="Kristensen J.M."/>
            <person name="Kirkegaard R.H."/>
            <person name="Michaelsen T.Y."/>
            <person name="Andersen M.H."/>
            <person name="Karst S.M."/>
            <person name="Dueholm M.S."/>
            <person name="Nielsen P.H."/>
            <person name="Albertsen M."/>
        </authorList>
    </citation>
    <scope>NUCLEOTIDE SEQUENCE [LARGE SCALE GENOMIC DNA]</scope>
    <source>
        <strain evidence="7">Ribe_18-Q3-R11-54_MAXAC.273</strain>
    </source>
</reference>
<evidence type="ECO:0000256" key="3">
    <source>
        <dbReference type="ARBA" id="ARBA00023004"/>
    </source>
</evidence>
<keyword evidence="5" id="KW-0732">Signal</keyword>
<organism evidence="7 8">
    <name type="scientific">Candidatus Opimibacter skivensis</name>
    <dbReference type="NCBI Taxonomy" id="2982028"/>
    <lineage>
        <taxon>Bacteria</taxon>
        <taxon>Pseudomonadati</taxon>
        <taxon>Bacteroidota</taxon>
        <taxon>Saprospiria</taxon>
        <taxon>Saprospirales</taxon>
        <taxon>Saprospiraceae</taxon>
        <taxon>Candidatus Opimibacter</taxon>
    </lineage>
</organism>
<keyword evidence="2 4" id="KW-0479">Metal-binding</keyword>
<feature type="signal peptide" evidence="5">
    <location>
        <begin position="1"/>
        <end position="21"/>
    </location>
</feature>
<dbReference type="PROSITE" id="PS51007">
    <property type="entry name" value="CYTC"/>
    <property type="match status" value="1"/>
</dbReference>
<dbReference type="InterPro" id="IPR009056">
    <property type="entry name" value="Cyt_c-like_dom"/>
</dbReference>
<dbReference type="AlphaFoldDB" id="A0A9D7STA6"/>
<keyword evidence="1 4" id="KW-0349">Heme</keyword>
<evidence type="ECO:0000259" key="6">
    <source>
        <dbReference type="PROSITE" id="PS51007"/>
    </source>
</evidence>
<dbReference type="SUPFAM" id="SSF46626">
    <property type="entry name" value="Cytochrome c"/>
    <property type="match status" value="1"/>
</dbReference>
<evidence type="ECO:0000313" key="7">
    <source>
        <dbReference type="EMBL" id="MBK9981886.1"/>
    </source>
</evidence>
<comment type="caution">
    <text evidence="7">The sequence shown here is derived from an EMBL/GenBank/DDBJ whole genome shotgun (WGS) entry which is preliminary data.</text>
</comment>
<evidence type="ECO:0000256" key="1">
    <source>
        <dbReference type="ARBA" id="ARBA00022617"/>
    </source>
</evidence>
<evidence type="ECO:0000313" key="8">
    <source>
        <dbReference type="Proteomes" id="UP000808337"/>
    </source>
</evidence>
<evidence type="ECO:0000256" key="5">
    <source>
        <dbReference type="SAM" id="SignalP"/>
    </source>
</evidence>
<sequence length="116" mass="12748">MNRKIHSIISVVCLIVLVACNNNDLTNPGTEKYFPQVKTIIENHCASCHNSSGSWAGRPVSFDDDAAIAMQYQLIKAAVADPISPTNRRMPQDGMLTADEIDIIVKWFDKGGKISD</sequence>
<dbReference type="Proteomes" id="UP000808337">
    <property type="component" value="Unassembled WGS sequence"/>
</dbReference>
<feature type="domain" description="Cytochrome c" evidence="6">
    <location>
        <begin position="24"/>
        <end position="112"/>
    </location>
</feature>
<proteinExistence type="predicted"/>
<dbReference type="GO" id="GO:0020037">
    <property type="term" value="F:heme binding"/>
    <property type="evidence" value="ECO:0007669"/>
    <property type="project" value="InterPro"/>
</dbReference>
<feature type="chain" id="PRO_5039044379" description="Cytochrome c domain-containing protein" evidence="5">
    <location>
        <begin position="22"/>
        <end position="116"/>
    </location>
</feature>
<protein>
    <recommendedName>
        <fullName evidence="6">Cytochrome c domain-containing protein</fullName>
    </recommendedName>
</protein>
<accession>A0A9D7STA6</accession>
<dbReference type="InterPro" id="IPR036909">
    <property type="entry name" value="Cyt_c-like_dom_sf"/>
</dbReference>
<evidence type="ECO:0000256" key="4">
    <source>
        <dbReference type="PROSITE-ProRule" id="PRU00433"/>
    </source>
</evidence>